<comment type="similarity">
    <text evidence="2 10">Belongs to the CorA metal ion transporter (MIT) (TC 1.A.35) family.</text>
</comment>
<reference evidence="14 15" key="1">
    <citation type="submission" date="2015-07" db="EMBL/GenBank/DDBJ databases">
        <authorList>
            <person name="Cajimat M.N.B."/>
            <person name="Milazzo M.L."/>
            <person name="Fulhorst C.F."/>
        </authorList>
    </citation>
    <scope>NUCLEOTIDE SEQUENCE [LARGE SCALE GENOMIC DNA]</scope>
    <source>
        <strain evidence="14">Single colony</strain>
    </source>
</reference>
<evidence type="ECO:0000313" key="14">
    <source>
        <dbReference type="EMBL" id="CTR05873.1"/>
    </source>
</evidence>
<dbReference type="OMA" id="EKTHDLY"/>
<dbReference type="Pfam" id="PF22099">
    <property type="entry name" value="MRS2-like"/>
    <property type="match status" value="1"/>
</dbReference>
<evidence type="ECO:0000256" key="9">
    <source>
        <dbReference type="ARBA" id="ARBA00023136"/>
    </source>
</evidence>
<keyword evidence="5 10" id="KW-0460">Magnesium</keyword>
<keyword evidence="10" id="KW-0496">Mitochondrion</keyword>
<keyword evidence="3 10" id="KW-0813">Transport</keyword>
<name>A0A0K3CAI4_RHOTO</name>
<feature type="chain" id="PRO_5005495301" description="Magnesium transporter" evidence="13">
    <location>
        <begin position="19"/>
        <end position="505"/>
    </location>
</feature>
<evidence type="ECO:0000256" key="6">
    <source>
        <dbReference type="ARBA" id="ARBA00022946"/>
    </source>
</evidence>
<keyword evidence="10" id="KW-0999">Mitochondrion inner membrane</keyword>
<evidence type="ECO:0000256" key="13">
    <source>
        <dbReference type="SAM" id="SignalP"/>
    </source>
</evidence>
<organism evidence="14 15">
    <name type="scientific">Rhodotorula toruloides</name>
    <name type="common">Yeast</name>
    <name type="synonym">Rhodosporidium toruloides</name>
    <dbReference type="NCBI Taxonomy" id="5286"/>
    <lineage>
        <taxon>Eukaryota</taxon>
        <taxon>Fungi</taxon>
        <taxon>Dikarya</taxon>
        <taxon>Basidiomycota</taxon>
        <taxon>Pucciniomycotina</taxon>
        <taxon>Microbotryomycetes</taxon>
        <taxon>Sporidiobolales</taxon>
        <taxon>Sporidiobolaceae</taxon>
        <taxon>Rhodotorula</taxon>
    </lineage>
</organism>
<dbReference type="EMBL" id="CWKI01000003">
    <property type="protein sequence ID" value="CTR05873.1"/>
    <property type="molecule type" value="Genomic_DNA"/>
</dbReference>
<dbReference type="AlphaFoldDB" id="A0A0K3CAI4"/>
<dbReference type="PANTHER" id="PTHR13890:SF0">
    <property type="entry name" value="MAGNESIUM TRANSPORTER MRS2 HOMOLOG, MITOCHONDRIAL"/>
    <property type="match status" value="1"/>
</dbReference>
<feature type="region of interest" description="Disordered" evidence="12">
    <location>
        <begin position="58"/>
        <end position="92"/>
    </location>
</feature>
<evidence type="ECO:0000256" key="12">
    <source>
        <dbReference type="SAM" id="MobiDB-lite"/>
    </source>
</evidence>
<evidence type="ECO:0000256" key="2">
    <source>
        <dbReference type="ARBA" id="ARBA00009765"/>
    </source>
</evidence>
<feature type="compositionally biased region" description="Low complexity" evidence="12">
    <location>
        <begin position="59"/>
        <end position="79"/>
    </location>
</feature>
<feature type="transmembrane region" description="Helical" evidence="10">
    <location>
        <begin position="448"/>
        <end position="469"/>
    </location>
</feature>
<comment type="subcellular location">
    <subcellularLocation>
        <location evidence="1">Membrane</location>
        <topology evidence="1">Multi-pass membrane protein</topology>
    </subcellularLocation>
    <subcellularLocation>
        <location evidence="10">Mitochondrion inner membrane</location>
        <topology evidence="10">Multi-pass membrane protein</topology>
    </subcellularLocation>
</comment>
<evidence type="ECO:0000256" key="1">
    <source>
        <dbReference type="ARBA" id="ARBA00004141"/>
    </source>
</evidence>
<keyword evidence="7 10" id="KW-1133">Transmembrane helix</keyword>
<dbReference type="CDD" id="cd12823">
    <property type="entry name" value="Mrs2_Mfm1p-like"/>
    <property type="match status" value="1"/>
</dbReference>
<evidence type="ECO:0000256" key="10">
    <source>
        <dbReference type="RuleBase" id="RU366042"/>
    </source>
</evidence>
<dbReference type="GO" id="GO:0005743">
    <property type="term" value="C:mitochondrial inner membrane"/>
    <property type="evidence" value="ECO:0007669"/>
    <property type="project" value="UniProtKB-SubCell"/>
</dbReference>
<protein>
    <recommendedName>
        <fullName evidence="10">Magnesium transporter</fullName>
    </recommendedName>
</protein>
<dbReference type="GO" id="GO:0015095">
    <property type="term" value="F:magnesium ion transmembrane transporter activity"/>
    <property type="evidence" value="ECO:0007669"/>
    <property type="project" value="TreeGrafter"/>
</dbReference>
<feature type="coiled-coil region" evidence="11">
    <location>
        <begin position="372"/>
        <end position="399"/>
    </location>
</feature>
<evidence type="ECO:0000256" key="7">
    <source>
        <dbReference type="ARBA" id="ARBA00022989"/>
    </source>
</evidence>
<feature type="region of interest" description="Disordered" evidence="12">
    <location>
        <begin position="104"/>
        <end position="138"/>
    </location>
</feature>
<keyword evidence="4 10" id="KW-0812">Transmembrane</keyword>
<proteinExistence type="inferred from homology"/>
<dbReference type="STRING" id="5286.A0A0K3CAI4"/>
<evidence type="ECO:0000256" key="3">
    <source>
        <dbReference type="ARBA" id="ARBA00022448"/>
    </source>
</evidence>
<dbReference type="Gene3D" id="1.20.58.340">
    <property type="entry name" value="Magnesium transport protein CorA, transmembrane region"/>
    <property type="match status" value="1"/>
</dbReference>
<evidence type="ECO:0000256" key="4">
    <source>
        <dbReference type="ARBA" id="ARBA00022692"/>
    </source>
</evidence>
<accession>A0A0K3CAI4</accession>
<evidence type="ECO:0000256" key="8">
    <source>
        <dbReference type="ARBA" id="ARBA00023065"/>
    </source>
</evidence>
<dbReference type="Proteomes" id="UP000199069">
    <property type="component" value="Unassembled WGS sequence"/>
</dbReference>
<feature type="signal peptide" evidence="13">
    <location>
        <begin position="1"/>
        <end position="18"/>
    </location>
</feature>
<sequence>MSIRRSLLASFASPLALASTPRLAATPHLPAARLFHGSVARLEKEAGPVKTVYDLLLGPHASAQPPPTSSSASSTTPAALRGLPSPPNRPQTYQRKSLFQAFLGKGDGRDGRGRHQGSVDLEAERQSRERNLETAKALERTLRSSRGTAMSGGAAGAGMDVRCTTLDSKGVVSSMVAHVPKDELCRRFAIQPRDLRKLDSGVPTSVPTILSRRECIIFTVLHLRVVITANEVTIFDSIGAEDSYLRGIFVWSLEHALKTTSKTAHGLPYEFRALEACLINVITALEMDLANVRSHVVELLGHMEEHIDRDNLRLLLHYSRKLSVFQKRATLVQECLDELLANDDDLAGMYLTARMHGTPHAANDHEAIELLLESFSKQCEEIVSEVETLEANVKHTEDIIELILDSNRNSLLGLDLRVSIATLGLTAGAMIAALFGMNLTSYLETHPFAFPAVSLFAFASAAFVTAVGLRRLARLRRVNLGWREELRQVAADKWERRRRGSRRRD</sequence>
<dbReference type="PANTHER" id="PTHR13890">
    <property type="entry name" value="RNA SPLICING PROTEIN MRS2, MITOCHONDRIAL"/>
    <property type="match status" value="1"/>
</dbReference>
<dbReference type="GO" id="GO:0045016">
    <property type="term" value="P:mitochondrial magnesium ion transmembrane transport"/>
    <property type="evidence" value="ECO:0007669"/>
    <property type="project" value="TreeGrafter"/>
</dbReference>
<feature type="compositionally biased region" description="Basic and acidic residues" evidence="12">
    <location>
        <begin position="122"/>
        <end position="138"/>
    </location>
</feature>
<keyword evidence="11" id="KW-0175">Coiled coil</keyword>
<dbReference type="InterPro" id="IPR039204">
    <property type="entry name" value="MRS2-like"/>
</dbReference>
<keyword evidence="8 10" id="KW-0406">Ion transport</keyword>
<keyword evidence="13" id="KW-0732">Signal</keyword>
<keyword evidence="9 10" id="KW-0472">Membrane</keyword>
<dbReference type="Gene3D" id="2.40.128.330">
    <property type="match status" value="1"/>
</dbReference>
<feature type="transmembrane region" description="Helical" evidence="10">
    <location>
        <begin position="416"/>
        <end position="436"/>
    </location>
</feature>
<gene>
    <name evidence="14" type="primary">FGENESH: predicted gene_3.185</name>
    <name evidence="14" type="ORF">BN2166_0017340</name>
</gene>
<keyword evidence="15" id="KW-1185">Reference proteome</keyword>
<keyword evidence="6" id="KW-0809">Transit peptide</keyword>
<evidence type="ECO:0000256" key="5">
    <source>
        <dbReference type="ARBA" id="ARBA00022842"/>
    </source>
</evidence>
<evidence type="ECO:0000256" key="11">
    <source>
        <dbReference type="SAM" id="Coils"/>
    </source>
</evidence>
<evidence type="ECO:0000313" key="15">
    <source>
        <dbReference type="Proteomes" id="UP000199069"/>
    </source>
</evidence>